<dbReference type="GO" id="GO:0010181">
    <property type="term" value="F:FMN binding"/>
    <property type="evidence" value="ECO:0007669"/>
    <property type="project" value="UniProtKB-UniRule"/>
</dbReference>
<feature type="binding site" evidence="6">
    <location>
        <begin position="29"/>
        <end position="31"/>
    </location>
    <ligand>
        <name>FMN</name>
        <dbReference type="ChEBI" id="CHEBI:58210"/>
    </ligand>
</feature>
<dbReference type="AlphaFoldDB" id="A0A844G5Y3"/>
<dbReference type="SUPFAM" id="SSF52218">
    <property type="entry name" value="Flavoproteins"/>
    <property type="match status" value="1"/>
</dbReference>
<feature type="binding site" evidence="6">
    <location>
        <begin position="111"/>
        <end position="114"/>
    </location>
    <ligand>
        <name>FMN</name>
        <dbReference type="ChEBI" id="CHEBI:58210"/>
    </ligand>
</feature>
<feature type="binding site" evidence="6">
    <location>
        <position position="23"/>
    </location>
    <ligand>
        <name>FMN</name>
        <dbReference type="ChEBI" id="CHEBI:58210"/>
    </ligand>
</feature>
<comment type="caution">
    <text evidence="8">The sequence shown here is derived from an EMBL/GenBank/DDBJ whole genome shotgun (WGS) entry which is preliminary data.</text>
</comment>
<comment type="subunit">
    <text evidence="6">Homodimer.</text>
</comment>
<dbReference type="InterPro" id="IPR003680">
    <property type="entry name" value="Flavodoxin_fold"/>
</dbReference>
<keyword evidence="2 6" id="KW-0288">FMN</keyword>
<dbReference type="GO" id="GO:0009055">
    <property type="term" value="F:electron transfer activity"/>
    <property type="evidence" value="ECO:0007669"/>
    <property type="project" value="UniProtKB-UniRule"/>
</dbReference>
<dbReference type="Proteomes" id="UP000435649">
    <property type="component" value="Unassembled WGS sequence"/>
</dbReference>
<comment type="catalytic activity">
    <reaction evidence="5">
        <text>N,N-dimethyl-1,4-phenylenediamine + anthranilate + 2 NAD(+) = 2-(4-dimethylaminophenyl)diazenylbenzoate + 2 NADH + 2 H(+)</text>
        <dbReference type="Rhea" id="RHEA:55872"/>
        <dbReference type="ChEBI" id="CHEBI:15378"/>
        <dbReference type="ChEBI" id="CHEBI:15783"/>
        <dbReference type="ChEBI" id="CHEBI:16567"/>
        <dbReference type="ChEBI" id="CHEBI:57540"/>
        <dbReference type="ChEBI" id="CHEBI:57945"/>
        <dbReference type="ChEBI" id="CHEBI:71579"/>
        <dbReference type="EC" id="1.7.1.17"/>
    </reaction>
    <physiologicalReaction direction="right-to-left" evidence="5">
        <dbReference type="Rhea" id="RHEA:55874"/>
    </physiologicalReaction>
</comment>
<proteinExistence type="inferred from homology"/>
<dbReference type="HAMAP" id="MF_01216">
    <property type="entry name" value="Azoreductase_type1"/>
    <property type="match status" value="1"/>
</dbReference>
<dbReference type="EMBL" id="VUNS01000023">
    <property type="protein sequence ID" value="MST98776.1"/>
    <property type="molecule type" value="Genomic_DNA"/>
</dbReference>
<dbReference type="InterPro" id="IPR023048">
    <property type="entry name" value="NADH:quinone_OxRdtase_FMN_depd"/>
</dbReference>
<evidence type="ECO:0000259" key="7">
    <source>
        <dbReference type="Pfam" id="PF02525"/>
    </source>
</evidence>
<keyword evidence="9" id="KW-1185">Reference proteome</keyword>
<dbReference type="GO" id="GO:0016655">
    <property type="term" value="F:oxidoreductase activity, acting on NAD(P)H, quinone or similar compound as acceptor"/>
    <property type="evidence" value="ECO:0007669"/>
    <property type="project" value="InterPro"/>
</dbReference>
<evidence type="ECO:0000256" key="5">
    <source>
        <dbReference type="ARBA" id="ARBA00048542"/>
    </source>
</evidence>
<comment type="catalytic activity">
    <reaction evidence="6">
        <text>2 a quinone + NADH + H(+) = 2 a 1,4-benzosemiquinone + NAD(+)</text>
        <dbReference type="Rhea" id="RHEA:65952"/>
        <dbReference type="ChEBI" id="CHEBI:15378"/>
        <dbReference type="ChEBI" id="CHEBI:57540"/>
        <dbReference type="ChEBI" id="CHEBI:57945"/>
        <dbReference type="ChEBI" id="CHEBI:132124"/>
        <dbReference type="ChEBI" id="CHEBI:134225"/>
    </reaction>
</comment>
<evidence type="ECO:0000313" key="9">
    <source>
        <dbReference type="Proteomes" id="UP000435649"/>
    </source>
</evidence>
<sequence>MLQKRSQPDWRGKMKKLLHIAASPRLERSHSRRLANAFIAEFLKRNPDYRLAEIDIGAVAQPRFGEAGAAAKFKAPRELELTPAEAREWRNAQSSFEQLREADRLVVSTPMWNFSMPYHLKQWIDRVMQSGWSFGMEPGKGYVPLLGGKKALFVCACGGVYDTPEMLKLDHLRPYLRFWAEFNGLDAAVVSLEGTNLDQERLAGNEAAARSALSKLAEKF</sequence>
<evidence type="ECO:0000256" key="6">
    <source>
        <dbReference type="HAMAP-Rule" id="MF_01216"/>
    </source>
</evidence>
<dbReference type="GO" id="GO:0016652">
    <property type="term" value="F:oxidoreductase activity, acting on NAD(P)H as acceptor"/>
    <property type="evidence" value="ECO:0007669"/>
    <property type="project" value="UniProtKB-UniRule"/>
</dbReference>
<evidence type="ECO:0000256" key="3">
    <source>
        <dbReference type="ARBA" id="ARBA00023002"/>
    </source>
</evidence>
<dbReference type="PANTHER" id="PTHR43741:SF4">
    <property type="entry name" value="FMN-DEPENDENT NADH:QUINONE OXIDOREDUCTASE"/>
    <property type="match status" value="1"/>
</dbReference>
<reference evidence="8 9" key="1">
    <citation type="submission" date="2019-08" db="EMBL/GenBank/DDBJ databases">
        <title>In-depth cultivation of the pig gut microbiome towards novel bacterial diversity and tailored functional studies.</title>
        <authorList>
            <person name="Wylensek D."/>
            <person name="Hitch T.C.A."/>
            <person name="Clavel T."/>
        </authorList>
    </citation>
    <scope>NUCLEOTIDE SEQUENCE [LARGE SCALE GENOMIC DNA]</scope>
    <source>
        <strain evidence="8 9">BBE-744-WT-12</strain>
    </source>
</reference>
<dbReference type="EC" id="1.6.5.-" evidence="6"/>
<dbReference type="InterPro" id="IPR050104">
    <property type="entry name" value="FMN-dep_NADH:Q_OxRdtase_AzoR1"/>
</dbReference>
<comment type="caution">
    <text evidence="6">Lacks conserved residue(s) required for the propagation of feature annotation.</text>
</comment>
<dbReference type="EC" id="1.7.1.17" evidence="6"/>
<protein>
    <recommendedName>
        <fullName evidence="6">FMN dependent NADH:quinone oxidoreductase</fullName>
        <ecNumber evidence="6">1.6.5.-</ecNumber>
    </recommendedName>
    <alternativeName>
        <fullName evidence="6">Azo-dye reductase</fullName>
    </alternativeName>
    <alternativeName>
        <fullName evidence="6">FMN-dependent NADH-azo compound oxidoreductase</fullName>
    </alternativeName>
    <alternativeName>
        <fullName evidence="6">FMN-dependent NADH-azoreductase</fullName>
        <ecNumber evidence="6">1.7.1.17</ecNumber>
    </alternativeName>
</protein>
<dbReference type="PANTHER" id="PTHR43741">
    <property type="entry name" value="FMN-DEPENDENT NADH-AZOREDUCTASE 1"/>
    <property type="match status" value="1"/>
</dbReference>
<evidence type="ECO:0000256" key="2">
    <source>
        <dbReference type="ARBA" id="ARBA00022643"/>
    </source>
</evidence>
<dbReference type="Gene3D" id="3.40.50.360">
    <property type="match status" value="1"/>
</dbReference>
<comment type="function">
    <text evidence="6">Quinone reductase that provides resistance to thiol-specific stress caused by electrophilic quinones.</text>
</comment>
<name>A0A844G5Y3_9BACT</name>
<evidence type="ECO:0000256" key="1">
    <source>
        <dbReference type="ARBA" id="ARBA00022630"/>
    </source>
</evidence>
<keyword evidence="1 6" id="KW-0285">Flavoprotein</keyword>
<evidence type="ECO:0000256" key="4">
    <source>
        <dbReference type="ARBA" id="ARBA00023027"/>
    </source>
</evidence>
<organism evidence="8 9">
    <name type="scientific">Victivallis lenta</name>
    <dbReference type="NCBI Taxonomy" id="2606640"/>
    <lineage>
        <taxon>Bacteria</taxon>
        <taxon>Pseudomonadati</taxon>
        <taxon>Lentisphaerota</taxon>
        <taxon>Lentisphaeria</taxon>
        <taxon>Victivallales</taxon>
        <taxon>Victivallaceae</taxon>
        <taxon>Victivallis</taxon>
    </lineage>
</organism>
<comment type="function">
    <text evidence="6">Also exhibits azoreductase activity. Catalyzes the reductive cleavage of the azo bond in aromatic azo compounds to the corresponding amines.</text>
</comment>
<comment type="similarity">
    <text evidence="6">Belongs to the azoreductase type 1 family.</text>
</comment>
<dbReference type="InterPro" id="IPR029039">
    <property type="entry name" value="Flavoprotein-like_sf"/>
</dbReference>
<comment type="cofactor">
    <cofactor evidence="6">
        <name>FMN</name>
        <dbReference type="ChEBI" id="CHEBI:58210"/>
    </cofactor>
    <text evidence="6">Binds 1 FMN per subunit.</text>
</comment>
<keyword evidence="3 6" id="KW-0560">Oxidoreductase</keyword>
<accession>A0A844G5Y3</accession>
<evidence type="ECO:0000313" key="8">
    <source>
        <dbReference type="EMBL" id="MST98776.1"/>
    </source>
</evidence>
<feature type="domain" description="Flavodoxin-like fold" evidence="7">
    <location>
        <begin position="15"/>
        <end position="212"/>
    </location>
</feature>
<gene>
    <name evidence="6" type="primary">azoR</name>
    <name evidence="8" type="ORF">FYJ85_17195</name>
</gene>
<keyword evidence="4 6" id="KW-0520">NAD</keyword>
<dbReference type="Pfam" id="PF02525">
    <property type="entry name" value="Flavodoxin_2"/>
    <property type="match status" value="1"/>
</dbReference>